<keyword evidence="4" id="KW-0949">S-adenosyl-L-methionine</keyword>
<dbReference type="InterPro" id="IPR004033">
    <property type="entry name" value="UbiE/COQ5_MeTrFase"/>
</dbReference>
<accession>A0A7W8D722</accession>
<proteinExistence type="predicted"/>
<keyword evidence="3 6" id="KW-0808">Transferase</keyword>
<dbReference type="RefSeq" id="WP_343059233.1">
    <property type="nucleotide sequence ID" value="NZ_JACHHP010000002.1"/>
</dbReference>
<dbReference type="Gene3D" id="3.40.50.150">
    <property type="entry name" value="Vaccinia Virus protein VP39"/>
    <property type="match status" value="1"/>
</dbReference>
<evidence type="ECO:0000256" key="2">
    <source>
        <dbReference type="ARBA" id="ARBA00022603"/>
    </source>
</evidence>
<dbReference type="SUPFAM" id="SSF53335">
    <property type="entry name" value="S-adenosyl-L-methionine-dependent methyltransferases"/>
    <property type="match status" value="1"/>
</dbReference>
<keyword evidence="7" id="KW-1185">Reference proteome</keyword>
<dbReference type="CDD" id="cd02440">
    <property type="entry name" value="AdoMet_MTases"/>
    <property type="match status" value="1"/>
</dbReference>
<dbReference type="PANTHER" id="PTHR43591">
    <property type="entry name" value="METHYLTRANSFERASE"/>
    <property type="match status" value="1"/>
</dbReference>
<feature type="domain" description="Methyltransferase" evidence="5">
    <location>
        <begin position="87"/>
        <end position="183"/>
    </location>
</feature>
<evidence type="ECO:0000259" key="5">
    <source>
        <dbReference type="Pfam" id="PF13649"/>
    </source>
</evidence>
<evidence type="ECO:0000256" key="3">
    <source>
        <dbReference type="ARBA" id="ARBA00022679"/>
    </source>
</evidence>
<dbReference type="AlphaFoldDB" id="A0A7W8D722"/>
<dbReference type="InterPro" id="IPR029063">
    <property type="entry name" value="SAM-dependent_MTases_sf"/>
</dbReference>
<dbReference type="PROSITE" id="PS51608">
    <property type="entry name" value="SAM_MT_UBIE"/>
    <property type="match status" value="1"/>
</dbReference>
<evidence type="ECO:0000256" key="4">
    <source>
        <dbReference type="ARBA" id="ARBA00022691"/>
    </source>
</evidence>
<dbReference type="GO" id="GO:0008168">
    <property type="term" value="F:methyltransferase activity"/>
    <property type="evidence" value="ECO:0007669"/>
    <property type="project" value="UniProtKB-KW"/>
</dbReference>
<evidence type="ECO:0000256" key="1">
    <source>
        <dbReference type="ARBA" id="ARBA00022428"/>
    </source>
</evidence>
<dbReference type="PANTHER" id="PTHR43591:SF24">
    <property type="entry name" value="2-METHOXY-6-POLYPRENYL-1,4-BENZOQUINOL METHYLASE, MITOCHONDRIAL"/>
    <property type="match status" value="1"/>
</dbReference>
<comment type="caution">
    <text evidence="6">The sequence shown here is derived from an EMBL/GenBank/DDBJ whole genome shotgun (WGS) entry which is preliminary data.</text>
</comment>
<evidence type="ECO:0000313" key="6">
    <source>
        <dbReference type="EMBL" id="MBB5207886.1"/>
    </source>
</evidence>
<sequence>MPLFAADTITAIIDCRQPALARHFGVAECRWWKERDEPVSDRADAQRLAWDSVAAGWQKWWPTIESGAGSVSDRMIELAEIEPGQRVLDIATGIGEPALVAARLVGPAGRVVATDISTGMLDIARKRALASGLTNVAFVEADAARLDFHEGSFDAVLWRWGPTDLSNPSNTLVAIRRMLTPGGSFATAVWQAGPDARPLARHAMSVACGMFDAPSGCAQEPTPPERSLEQELLHAGFSEVRVEAMTLTLAFASTDDCTRYLMDVSPVFAALLSDRSPGQLAEYRRRLAAALRQYVTADGSVRIPNVTLCAVGRR</sequence>
<evidence type="ECO:0000313" key="7">
    <source>
        <dbReference type="Proteomes" id="UP000521199"/>
    </source>
</evidence>
<gene>
    <name evidence="6" type="ORF">HNQ52_001415</name>
</gene>
<name>A0A7W8D722_9GAMM</name>
<dbReference type="Pfam" id="PF13649">
    <property type="entry name" value="Methyltransf_25"/>
    <property type="match status" value="1"/>
</dbReference>
<keyword evidence="1" id="KW-0474">Menaquinone biosynthesis</keyword>
<dbReference type="GO" id="GO:0009234">
    <property type="term" value="P:menaquinone biosynthetic process"/>
    <property type="evidence" value="ECO:0007669"/>
    <property type="project" value="UniProtKB-KW"/>
</dbReference>
<reference evidence="6 7" key="1">
    <citation type="submission" date="2020-08" db="EMBL/GenBank/DDBJ databases">
        <title>Genomic Encyclopedia of Type Strains, Phase IV (KMG-IV): sequencing the most valuable type-strain genomes for metagenomic binning, comparative biology and taxonomic classification.</title>
        <authorList>
            <person name="Goeker M."/>
        </authorList>
    </citation>
    <scope>NUCLEOTIDE SEQUENCE [LARGE SCALE GENOMIC DNA]</scope>
    <source>
        <strain evidence="6 7">DSM 24163</strain>
    </source>
</reference>
<dbReference type="EMBL" id="JACHHP010000002">
    <property type="protein sequence ID" value="MBB5207886.1"/>
    <property type="molecule type" value="Genomic_DNA"/>
</dbReference>
<organism evidence="6 7">
    <name type="scientific">Chiayiivirga flava</name>
    <dbReference type="NCBI Taxonomy" id="659595"/>
    <lineage>
        <taxon>Bacteria</taxon>
        <taxon>Pseudomonadati</taxon>
        <taxon>Pseudomonadota</taxon>
        <taxon>Gammaproteobacteria</taxon>
        <taxon>Lysobacterales</taxon>
        <taxon>Lysobacteraceae</taxon>
        <taxon>Chiayiivirga</taxon>
    </lineage>
</organism>
<dbReference type="Proteomes" id="UP000521199">
    <property type="component" value="Unassembled WGS sequence"/>
</dbReference>
<keyword evidence="2 6" id="KW-0489">Methyltransferase</keyword>
<protein>
    <submittedName>
        <fullName evidence="6">SAM-dependent methyltransferase</fullName>
    </submittedName>
</protein>
<dbReference type="GO" id="GO:0032259">
    <property type="term" value="P:methylation"/>
    <property type="evidence" value="ECO:0007669"/>
    <property type="project" value="UniProtKB-KW"/>
</dbReference>
<dbReference type="InterPro" id="IPR041698">
    <property type="entry name" value="Methyltransf_25"/>
</dbReference>